<dbReference type="GO" id="GO:0008270">
    <property type="term" value="F:zinc ion binding"/>
    <property type="evidence" value="ECO:0007669"/>
    <property type="project" value="UniProtKB-KW"/>
</dbReference>
<evidence type="ECO:0000259" key="5">
    <source>
        <dbReference type="PROSITE" id="PS51194"/>
    </source>
</evidence>
<dbReference type="CDD" id="cd18793">
    <property type="entry name" value="SF2_C_SNF"/>
    <property type="match status" value="1"/>
</dbReference>
<dbReference type="InterPro" id="IPR014001">
    <property type="entry name" value="Helicase_ATP-bd"/>
</dbReference>
<dbReference type="SMART" id="SM00487">
    <property type="entry name" value="DEXDc"/>
    <property type="match status" value="1"/>
</dbReference>
<keyword evidence="1" id="KW-0378">Hydrolase</keyword>
<organism evidence="6 7">
    <name type="scientific">Aceticella autotrophica</name>
    <dbReference type="NCBI Taxonomy" id="2755338"/>
    <lineage>
        <taxon>Bacteria</taxon>
        <taxon>Bacillati</taxon>
        <taxon>Bacillota</taxon>
        <taxon>Clostridia</taxon>
        <taxon>Thermoanaerobacterales</taxon>
        <taxon>Thermoanaerobacteraceae</taxon>
        <taxon>Aceticella</taxon>
    </lineage>
</organism>
<keyword evidence="2" id="KW-0479">Metal-binding</keyword>
<evidence type="ECO:0000259" key="4">
    <source>
        <dbReference type="PROSITE" id="PS51192"/>
    </source>
</evidence>
<dbReference type="InterPro" id="IPR049730">
    <property type="entry name" value="SNF2/RAD54-like_C"/>
</dbReference>
<dbReference type="CDD" id="cd18012">
    <property type="entry name" value="DEXQc_arch_SWI2_SNF2"/>
    <property type="match status" value="1"/>
</dbReference>
<evidence type="ECO:0000259" key="3">
    <source>
        <dbReference type="PROSITE" id="PS50966"/>
    </source>
</evidence>
<feature type="domain" description="SWIM-type" evidence="3">
    <location>
        <begin position="54"/>
        <end position="92"/>
    </location>
</feature>
<dbReference type="InterPro" id="IPR001650">
    <property type="entry name" value="Helicase_C-like"/>
</dbReference>
<dbReference type="Pfam" id="PF00271">
    <property type="entry name" value="Helicase_C"/>
    <property type="match status" value="1"/>
</dbReference>
<dbReference type="SMART" id="SM00490">
    <property type="entry name" value="HELICc"/>
    <property type="match status" value="1"/>
</dbReference>
<dbReference type="Proteomes" id="UP000671913">
    <property type="component" value="Chromosome"/>
</dbReference>
<dbReference type="PROSITE" id="PS51194">
    <property type="entry name" value="HELICASE_CTER"/>
    <property type="match status" value="1"/>
</dbReference>
<accession>A0A975AXL7</accession>
<dbReference type="InterPro" id="IPR027417">
    <property type="entry name" value="P-loop_NTPase"/>
</dbReference>
<dbReference type="GO" id="GO:0016787">
    <property type="term" value="F:hydrolase activity"/>
    <property type="evidence" value="ECO:0007669"/>
    <property type="project" value="UniProtKB-KW"/>
</dbReference>
<name>A0A975AXL7_9THEO</name>
<dbReference type="InterPro" id="IPR000330">
    <property type="entry name" value="SNF2_N"/>
</dbReference>
<dbReference type="AlphaFoldDB" id="A0A975AXL7"/>
<feature type="domain" description="Helicase ATP-binding" evidence="4">
    <location>
        <begin position="615"/>
        <end position="775"/>
    </location>
</feature>
<reference evidence="6" key="1">
    <citation type="submission" date="2020-08" db="EMBL/GenBank/DDBJ databases">
        <title>Genomic insights into the carbon and energy metabolism of the first obligate autotrophic acetogenic bacterium Aceticella autotrophica gen. nov., sp. nov.</title>
        <authorList>
            <person name="Toshchakov S.V."/>
            <person name="Elcheninov A.G."/>
            <person name="Kublanov I.V."/>
            <person name="Frolov E.N."/>
            <person name="Lebedinsky A.V."/>
        </authorList>
    </citation>
    <scope>NUCLEOTIDE SEQUENCE</scope>
    <source>
        <strain evidence="6">3443-3Ac</strain>
    </source>
</reference>
<dbReference type="PROSITE" id="PS50966">
    <property type="entry name" value="ZF_SWIM"/>
    <property type="match status" value="1"/>
</dbReference>
<dbReference type="InterPro" id="IPR038718">
    <property type="entry name" value="SNF2-like_sf"/>
</dbReference>
<protein>
    <submittedName>
        <fullName evidence="6">SNF2 helicase associated domain-containing protein</fullName>
    </submittedName>
</protein>
<sequence>MYRIINELEIKRRCFDTMTYKKGLDYYNSHKIKDLKMNQTGDSFDAIVLGSKAYNVSIKFYESKIITDCTCPAKQKFKGDCKHIICVLIYLSRHRKDIEDFLYNNLSNEIFKAFENNVNTLIEKQPVNIEVIFEKDLYARGKISFKIGMDKLYIVKSIRKLFSGIENGEPVEFGKNFAFIPAVHTFKDEDMPLINFVREVYEIDKIDAQNSYYRAGSIFDGKHLILTSTIMKRFFDIMKERPFNAVISNQRYDDVKILNEDVPIEFKLSKDNNGILLGINGIEKIRPLNENGSFLFYDGNIYNVSEKQQKVLMPFYAIYLRKGINKINFKIQDKPKFESLVLPHIEKNGNMVIDDSIKSLFCKETLTAKIYFDKEKESITADINFNYGKFNINPYNPSKNITDKNAFLIRDIEKERNILDIFERAKFKIKDSKVYLDTDDDIFDFIFNGLPELQKYAEVYYSDEFKKLRLNKNSFGGSVRLSEEGLLEFDFSIDEVDNNILPQILASFRKKKKYFKLPNGAFLPLDAEFGSIINIMDSLEIPDKELKKGGIKLPKYKALYLDEKLKNSNISIERNLRFKELVQNIKEPQDMDFEIPANLKGVLRKYQITGYKWLKTLSQYGFGGILADDMGLGKTIQAIAFLLSEKEKVKGPAIVICPTSLLYNWESEIENFAPSLKTLVISGNKSVREILREQISTSDVVITSYPLIRRDIEFYEKIEFTYCIIDEAQHIKNPLSQNAESVKKIKAKGYFALTGTPIENSLSELWSIFDFLMPGYLLSHRKFVEKYEKPIVKNSDKNVLTDFSKHIQPFILRRVKKDVLKELPQKIETISVAELTKEQKELYLAYLKNAKGEIETEIASKGFERSRIKILSALTRLRQICCHPSMFTEKYKGESGKMELLLELLQELKAGSHRVLLFSQFTTALKLIEGHLKKEEITYLYLDGSVKSENRGEIVKAFNNGDADVFLISLKAGGTGLNLTGADTVIHFDPWWNPAVEDQATDRAHRIGQENTVQVIKLITHGTIEEKIIKLQKKKKEMINSVINSGETFISKLSEEEIKALFVM</sequence>
<dbReference type="Pfam" id="PF08455">
    <property type="entry name" value="SNF2_assoc"/>
    <property type="match status" value="1"/>
</dbReference>
<dbReference type="Pfam" id="PF04434">
    <property type="entry name" value="SWIM"/>
    <property type="match status" value="1"/>
</dbReference>
<dbReference type="Gene3D" id="3.40.50.300">
    <property type="entry name" value="P-loop containing nucleotide triphosphate hydrolases"/>
    <property type="match status" value="1"/>
</dbReference>
<evidence type="ECO:0000313" key="6">
    <source>
        <dbReference type="EMBL" id="QSZ28273.1"/>
    </source>
</evidence>
<gene>
    <name evidence="6" type="ORF">ACETAC_00810</name>
</gene>
<dbReference type="FunFam" id="3.40.50.300:FF:000533">
    <property type="entry name" value="Helicase, Snf2 family"/>
    <property type="match status" value="1"/>
</dbReference>
<keyword evidence="2" id="KW-0863">Zinc-finger</keyword>
<dbReference type="PANTHER" id="PTHR10799">
    <property type="entry name" value="SNF2/RAD54 HELICASE FAMILY"/>
    <property type="match status" value="1"/>
</dbReference>
<dbReference type="Gene3D" id="3.40.50.10810">
    <property type="entry name" value="Tandem AAA-ATPase domain"/>
    <property type="match status" value="1"/>
</dbReference>
<dbReference type="InterPro" id="IPR013663">
    <property type="entry name" value="Helicase_SWF/SNF/SWI_bac"/>
</dbReference>
<keyword evidence="2" id="KW-0862">Zinc</keyword>
<dbReference type="KEGG" id="aaut:ACETAC_00810"/>
<dbReference type="SUPFAM" id="SSF52540">
    <property type="entry name" value="P-loop containing nucleoside triphosphate hydrolases"/>
    <property type="match status" value="2"/>
</dbReference>
<dbReference type="GO" id="GO:0005524">
    <property type="term" value="F:ATP binding"/>
    <property type="evidence" value="ECO:0007669"/>
    <property type="project" value="InterPro"/>
</dbReference>
<dbReference type="EMBL" id="CP060096">
    <property type="protein sequence ID" value="QSZ28273.1"/>
    <property type="molecule type" value="Genomic_DNA"/>
</dbReference>
<keyword evidence="7" id="KW-1185">Reference proteome</keyword>
<evidence type="ECO:0000256" key="2">
    <source>
        <dbReference type="PROSITE-ProRule" id="PRU00325"/>
    </source>
</evidence>
<dbReference type="PROSITE" id="PS51192">
    <property type="entry name" value="HELICASE_ATP_BIND_1"/>
    <property type="match status" value="1"/>
</dbReference>
<dbReference type="Pfam" id="PF00176">
    <property type="entry name" value="SNF2-rel_dom"/>
    <property type="match status" value="1"/>
</dbReference>
<evidence type="ECO:0000256" key="1">
    <source>
        <dbReference type="ARBA" id="ARBA00022801"/>
    </source>
</evidence>
<proteinExistence type="predicted"/>
<dbReference type="InterPro" id="IPR007527">
    <property type="entry name" value="Znf_SWIM"/>
</dbReference>
<feature type="domain" description="Helicase C-terminal" evidence="5">
    <location>
        <begin position="897"/>
        <end position="1057"/>
    </location>
</feature>
<evidence type="ECO:0000313" key="7">
    <source>
        <dbReference type="Proteomes" id="UP000671913"/>
    </source>
</evidence>
<dbReference type="FunFam" id="3.40.50.10810:FF:000054">
    <property type="entry name" value="Helicase, Snf2 family"/>
    <property type="match status" value="1"/>
</dbReference>